<dbReference type="SUPFAM" id="SSF52374">
    <property type="entry name" value="Nucleotidylyl transferase"/>
    <property type="match status" value="1"/>
</dbReference>
<dbReference type="GO" id="GO:0006423">
    <property type="term" value="P:cysteinyl-tRNA aminoacylation"/>
    <property type="evidence" value="ECO:0007669"/>
    <property type="project" value="UniProtKB-UniRule"/>
</dbReference>
<feature type="binding site" evidence="9">
    <location>
        <position position="247"/>
    </location>
    <ligand>
        <name>Zn(2+)</name>
        <dbReference type="ChEBI" id="CHEBI:29105"/>
    </ligand>
</feature>
<keyword evidence="9" id="KW-0963">Cytoplasm</keyword>
<dbReference type="GO" id="GO:0005524">
    <property type="term" value="F:ATP binding"/>
    <property type="evidence" value="ECO:0007669"/>
    <property type="project" value="UniProtKB-UniRule"/>
</dbReference>
<keyword evidence="6 9" id="KW-0067">ATP-binding</keyword>
<dbReference type="PANTHER" id="PTHR10890:SF3">
    <property type="entry name" value="CYSTEINE--TRNA LIGASE, CYTOPLASMIC"/>
    <property type="match status" value="1"/>
</dbReference>
<keyword evidence="7 9" id="KW-0648">Protein biosynthesis</keyword>
<dbReference type="InterPro" id="IPR014729">
    <property type="entry name" value="Rossmann-like_a/b/a_fold"/>
</dbReference>
<dbReference type="SUPFAM" id="SSF47323">
    <property type="entry name" value="Anticodon-binding domain of a subclass of class I aminoacyl-tRNA synthetases"/>
    <property type="match status" value="1"/>
</dbReference>
<evidence type="ECO:0000256" key="8">
    <source>
        <dbReference type="ARBA" id="ARBA00023146"/>
    </source>
</evidence>
<organism evidence="12 13">
    <name type="scientific">Candidatus Falkowbacteria bacterium HGW-Falkowbacteria-2</name>
    <dbReference type="NCBI Taxonomy" id="2013769"/>
    <lineage>
        <taxon>Bacteria</taxon>
        <taxon>Candidatus Falkowiibacteriota</taxon>
    </lineage>
</organism>
<dbReference type="AlphaFoldDB" id="A0A2N2DY24"/>
<keyword evidence="5 9" id="KW-0862">Zinc</keyword>
<dbReference type="InterPro" id="IPR024909">
    <property type="entry name" value="Cys-tRNA/MSH_ligase"/>
</dbReference>
<comment type="catalytic activity">
    <reaction evidence="9">
        <text>tRNA(Cys) + L-cysteine + ATP = L-cysteinyl-tRNA(Cys) + AMP + diphosphate</text>
        <dbReference type="Rhea" id="RHEA:17773"/>
        <dbReference type="Rhea" id="RHEA-COMP:9661"/>
        <dbReference type="Rhea" id="RHEA-COMP:9679"/>
        <dbReference type="ChEBI" id="CHEBI:30616"/>
        <dbReference type="ChEBI" id="CHEBI:33019"/>
        <dbReference type="ChEBI" id="CHEBI:35235"/>
        <dbReference type="ChEBI" id="CHEBI:78442"/>
        <dbReference type="ChEBI" id="CHEBI:78517"/>
        <dbReference type="ChEBI" id="CHEBI:456215"/>
        <dbReference type="EC" id="6.1.1.16"/>
    </reaction>
</comment>
<dbReference type="Gene3D" id="1.20.120.1910">
    <property type="entry name" value="Cysteine-tRNA ligase, C-terminal anti-codon recognition domain"/>
    <property type="match status" value="1"/>
</dbReference>
<feature type="short sequence motif" description="'HIGH' region" evidence="9">
    <location>
        <begin position="31"/>
        <end position="41"/>
    </location>
</feature>
<dbReference type="HAMAP" id="MF_00041">
    <property type="entry name" value="Cys_tRNA_synth"/>
    <property type="match status" value="1"/>
</dbReference>
<dbReference type="InterPro" id="IPR056411">
    <property type="entry name" value="CysS_C"/>
</dbReference>
<reference evidence="12 13" key="1">
    <citation type="journal article" date="2017" name="ISME J.">
        <title>Potential for microbial H2 and metal transformations associated with novel bacteria and archaea in deep terrestrial subsurface sediments.</title>
        <authorList>
            <person name="Hernsdorf A.W."/>
            <person name="Amano Y."/>
            <person name="Miyakawa K."/>
            <person name="Ise K."/>
            <person name="Suzuki Y."/>
            <person name="Anantharaman K."/>
            <person name="Probst A."/>
            <person name="Burstein D."/>
            <person name="Thomas B.C."/>
            <person name="Banfield J.F."/>
        </authorList>
    </citation>
    <scope>NUCLEOTIDE SEQUENCE [LARGE SCALE GENOMIC DNA]</scope>
    <source>
        <strain evidence="12">HGW-Falkowbacteria-2</strain>
    </source>
</reference>
<sequence>MELFLYNTLNLKKEKFDPIKAGEVGIYTCGPTVYNYAHLGNLRTFLFQDFLVRTLAYNHYSVKRVMNITDVGHLSGDGDMGEDKMEKGSAREGRSAWDVAAYYTDAFKEDMGLLNMITPDIYCRATDNITEQIELVKQLEEKGFTYKTSDGIYFDTSKFPDYNRLSHLPLEELKEGARVEKNPEKKNPTDFSLWKFSPADAKRQMEWESPWGVGFPGWHLECSAMSLKFLGGQRDIHCGGIDHINVHHTNEIAQSEAATGEKFFNYWLHGAFLNIAGGKKMAKSENNYLTVANALVKKDINPLAFRYAALQVHYRKPMDYSENSLRQAEQGLNSLYRQIAALGSDIGEGGNGAKDEFLAAINDDLNMPQALAILFKILKSEMPLPAKLGAALDFDRVLGLNLASAISRFEETAQKLELPEDVKSLLAARQKARQEKDWEKADTLRAEITKLGYTLTDGPEGQQVELENK</sequence>
<accession>A0A2N2DY24</accession>
<dbReference type="InterPro" id="IPR032678">
    <property type="entry name" value="tRNA-synt_1_cat_dom"/>
</dbReference>
<comment type="subcellular location">
    <subcellularLocation>
        <location evidence="9">Cytoplasm</location>
    </subcellularLocation>
</comment>
<feature type="binding site" evidence="9">
    <location>
        <position position="251"/>
    </location>
    <ligand>
        <name>Zn(2+)</name>
        <dbReference type="ChEBI" id="CHEBI:29105"/>
    </ligand>
</feature>
<dbReference type="Pfam" id="PF23493">
    <property type="entry name" value="CysS_C"/>
    <property type="match status" value="1"/>
</dbReference>
<evidence type="ECO:0000256" key="9">
    <source>
        <dbReference type="HAMAP-Rule" id="MF_00041"/>
    </source>
</evidence>
<dbReference type="CDD" id="cd00672">
    <property type="entry name" value="CysRS_core"/>
    <property type="match status" value="1"/>
</dbReference>
<dbReference type="EC" id="6.1.1.16" evidence="9"/>
<keyword evidence="2 9" id="KW-0436">Ligase</keyword>
<name>A0A2N2DY24_9BACT</name>
<evidence type="ECO:0000256" key="4">
    <source>
        <dbReference type="ARBA" id="ARBA00022741"/>
    </source>
</evidence>
<dbReference type="Proteomes" id="UP000233325">
    <property type="component" value="Unassembled WGS sequence"/>
</dbReference>
<evidence type="ECO:0000256" key="7">
    <source>
        <dbReference type="ARBA" id="ARBA00022917"/>
    </source>
</evidence>
<feature type="domain" description="tRNA synthetases class I catalytic" evidence="10">
    <location>
        <begin position="16"/>
        <end position="329"/>
    </location>
</feature>
<feature type="binding site" evidence="9">
    <location>
        <position position="29"/>
    </location>
    <ligand>
        <name>Zn(2+)</name>
        <dbReference type="ChEBI" id="CHEBI:29105"/>
    </ligand>
</feature>
<dbReference type="GO" id="GO:0004817">
    <property type="term" value="F:cysteine-tRNA ligase activity"/>
    <property type="evidence" value="ECO:0007669"/>
    <property type="project" value="UniProtKB-UniRule"/>
</dbReference>
<comment type="caution">
    <text evidence="12">The sequence shown here is derived from an EMBL/GenBank/DDBJ whole genome shotgun (WGS) entry which is preliminary data.</text>
</comment>
<evidence type="ECO:0000259" key="10">
    <source>
        <dbReference type="Pfam" id="PF01406"/>
    </source>
</evidence>
<comment type="similarity">
    <text evidence="9">Belongs to the class-I aminoacyl-tRNA synthetase family.</text>
</comment>
<proteinExistence type="inferred from homology"/>
<evidence type="ECO:0000256" key="1">
    <source>
        <dbReference type="ARBA" id="ARBA00011245"/>
    </source>
</evidence>
<evidence type="ECO:0000256" key="5">
    <source>
        <dbReference type="ARBA" id="ARBA00022833"/>
    </source>
</evidence>
<gene>
    <name evidence="9" type="primary">cysS</name>
    <name evidence="12" type="ORF">CVU83_03165</name>
</gene>
<dbReference type="EMBL" id="PHAH01000048">
    <property type="protein sequence ID" value="PKM87322.1"/>
    <property type="molecule type" value="Genomic_DNA"/>
</dbReference>
<evidence type="ECO:0000259" key="11">
    <source>
        <dbReference type="Pfam" id="PF23493"/>
    </source>
</evidence>
<feature type="binding site" evidence="9">
    <location>
        <position position="283"/>
    </location>
    <ligand>
        <name>ATP</name>
        <dbReference type="ChEBI" id="CHEBI:30616"/>
    </ligand>
</feature>
<dbReference type="PANTHER" id="PTHR10890">
    <property type="entry name" value="CYSTEINYL-TRNA SYNTHETASE"/>
    <property type="match status" value="1"/>
</dbReference>
<feature type="binding site" evidence="9">
    <location>
        <position position="222"/>
    </location>
    <ligand>
        <name>Zn(2+)</name>
        <dbReference type="ChEBI" id="CHEBI:29105"/>
    </ligand>
</feature>
<dbReference type="Pfam" id="PF01406">
    <property type="entry name" value="tRNA-synt_1e"/>
    <property type="match status" value="1"/>
</dbReference>
<feature type="domain" description="Cysteinyl-tRNA ligase anticodon binding" evidence="11">
    <location>
        <begin position="417"/>
        <end position="464"/>
    </location>
</feature>
<evidence type="ECO:0000256" key="3">
    <source>
        <dbReference type="ARBA" id="ARBA00022723"/>
    </source>
</evidence>
<dbReference type="NCBIfam" id="TIGR00435">
    <property type="entry name" value="cysS"/>
    <property type="match status" value="1"/>
</dbReference>
<feature type="short sequence motif" description="'KMSKS' region" evidence="9">
    <location>
        <begin position="280"/>
        <end position="284"/>
    </location>
</feature>
<protein>
    <recommendedName>
        <fullName evidence="9">Cysteine--tRNA ligase</fullName>
        <ecNumber evidence="9">6.1.1.16</ecNumber>
    </recommendedName>
    <alternativeName>
        <fullName evidence="9">Cysteinyl-tRNA synthetase</fullName>
        <shortName evidence="9">CysRS</shortName>
    </alternativeName>
</protein>
<dbReference type="GO" id="GO:0005829">
    <property type="term" value="C:cytosol"/>
    <property type="evidence" value="ECO:0007669"/>
    <property type="project" value="TreeGrafter"/>
</dbReference>
<comment type="subunit">
    <text evidence="1 9">Monomer.</text>
</comment>
<evidence type="ECO:0000313" key="12">
    <source>
        <dbReference type="EMBL" id="PKM87322.1"/>
    </source>
</evidence>
<dbReference type="InterPro" id="IPR015803">
    <property type="entry name" value="Cys-tRNA-ligase"/>
</dbReference>
<evidence type="ECO:0000313" key="13">
    <source>
        <dbReference type="Proteomes" id="UP000233325"/>
    </source>
</evidence>
<dbReference type="PRINTS" id="PR00983">
    <property type="entry name" value="TRNASYNTHCYS"/>
</dbReference>
<keyword evidence="3 9" id="KW-0479">Metal-binding</keyword>
<keyword evidence="4 9" id="KW-0547">Nucleotide-binding</keyword>
<comment type="cofactor">
    <cofactor evidence="9">
        <name>Zn(2+)</name>
        <dbReference type="ChEBI" id="CHEBI:29105"/>
    </cofactor>
    <text evidence="9">Binds 1 zinc ion per subunit.</text>
</comment>
<evidence type="ECO:0000256" key="2">
    <source>
        <dbReference type="ARBA" id="ARBA00022598"/>
    </source>
</evidence>
<dbReference type="Gene3D" id="3.40.50.620">
    <property type="entry name" value="HUPs"/>
    <property type="match status" value="1"/>
</dbReference>
<evidence type="ECO:0000256" key="6">
    <source>
        <dbReference type="ARBA" id="ARBA00022840"/>
    </source>
</evidence>
<dbReference type="GO" id="GO:0008270">
    <property type="term" value="F:zinc ion binding"/>
    <property type="evidence" value="ECO:0007669"/>
    <property type="project" value="UniProtKB-UniRule"/>
</dbReference>
<dbReference type="InterPro" id="IPR009080">
    <property type="entry name" value="tRNAsynth_Ia_anticodon-bd"/>
</dbReference>
<keyword evidence="8 9" id="KW-0030">Aminoacyl-tRNA synthetase</keyword>